<accession>A0A2R8BFN8</accession>
<name>A0A2R8BFN8_9RHOB</name>
<keyword evidence="1" id="KW-0732">Signal</keyword>
<evidence type="ECO:0000256" key="1">
    <source>
        <dbReference type="SAM" id="SignalP"/>
    </source>
</evidence>
<sequence length="215" mass="23005">MLRFALPFALFAAPAFACETPVCQVDPNTLALPRVITFEDQSATMGPGHLINDPWVLPGVVLAERFVGQTLGYTGDFDTVRGPANNPLTPQAGLPGQTMSLVMMSGNKVLNGYGRAAFPSRDGQGEGAISILFDKDQAALAFDIRGGEGGRARVMFLRRDGSVITTLRVQRLHEYAVGFERSNGVVDIAGVIIMNDDPQGLALDNLRFGNINILG</sequence>
<gene>
    <name evidence="2" type="ORF">ASD8599_02674</name>
</gene>
<dbReference type="AlphaFoldDB" id="A0A2R8BFN8"/>
<dbReference type="RefSeq" id="WP_108828942.1">
    <property type="nucleotide sequence ID" value="NZ_OMOR01000001.1"/>
</dbReference>
<organism evidence="2 3">
    <name type="scientific">Ascidiaceihabitans donghaensis</name>
    <dbReference type="NCBI Taxonomy" id="1510460"/>
    <lineage>
        <taxon>Bacteria</taxon>
        <taxon>Pseudomonadati</taxon>
        <taxon>Pseudomonadota</taxon>
        <taxon>Alphaproteobacteria</taxon>
        <taxon>Rhodobacterales</taxon>
        <taxon>Paracoccaceae</taxon>
        <taxon>Ascidiaceihabitans</taxon>
    </lineage>
</organism>
<feature type="chain" id="PRO_5015334482" description="Phosphodiester glycosidase domain-containing protein" evidence="1">
    <location>
        <begin position="18"/>
        <end position="215"/>
    </location>
</feature>
<evidence type="ECO:0008006" key="4">
    <source>
        <dbReference type="Google" id="ProtNLM"/>
    </source>
</evidence>
<reference evidence="2 3" key="1">
    <citation type="submission" date="2018-03" db="EMBL/GenBank/DDBJ databases">
        <authorList>
            <person name="Keele B.F."/>
        </authorList>
    </citation>
    <scope>NUCLEOTIDE SEQUENCE [LARGE SCALE GENOMIC DNA]</scope>
    <source>
        <strain evidence="2 3">CECT 8599</strain>
    </source>
</reference>
<dbReference type="OrthoDB" id="7838899at2"/>
<evidence type="ECO:0000313" key="2">
    <source>
        <dbReference type="EMBL" id="SPH21925.1"/>
    </source>
</evidence>
<protein>
    <recommendedName>
        <fullName evidence="4">Phosphodiester glycosidase domain-containing protein</fullName>
    </recommendedName>
</protein>
<dbReference type="EMBL" id="OMOR01000001">
    <property type="protein sequence ID" value="SPH21925.1"/>
    <property type="molecule type" value="Genomic_DNA"/>
</dbReference>
<evidence type="ECO:0000313" key="3">
    <source>
        <dbReference type="Proteomes" id="UP000244880"/>
    </source>
</evidence>
<dbReference type="Proteomes" id="UP000244880">
    <property type="component" value="Unassembled WGS sequence"/>
</dbReference>
<proteinExistence type="predicted"/>
<feature type="signal peptide" evidence="1">
    <location>
        <begin position="1"/>
        <end position="17"/>
    </location>
</feature>
<keyword evidence="3" id="KW-1185">Reference proteome</keyword>